<dbReference type="AlphaFoldDB" id="A0A5B7JL92"/>
<keyword evidence="2" id="KW-0812">Transmembrane</keyword>
<comment type="caution">
    <text evidence="3">The sequence shown here is derived from an EMBL/GenBank/DDBJ whole genome shotgun (WGS) entry which is preliminary data.</text>
</comment>
<accession>A0A5B7JL92</accession>
<sequence length="111" mass="12256">MALSTIVKYGYGVGHIFNDLCASMWFTYLLVYLHYVLQRDLCVTVPGGGLMCYSASSLTPSHSPPPHKQAVHGAMLPMISLSIHYSHAMMIYCLLIFSISPLLLLVSSRCC</sequence>
<evidence type="ECO:0000256" key="2">
    <source>
        <dbReference type="SAM" id="Phobius"/>
    </source>
</evidence>
<dbReference type="GO" id="GO:0015293">
    <property type="term" value="F:symporter activity"/>
    <property type="evidence" value="ECO:0007669"/>
    <property type="project" value="InterPro"/>
</dbReference>
<gene>
    <name evidence="3" type="primary">MFSD12_0</name>
    <name evidence="3" type="ORF">E2C01_092245</name>
</gene>
<dbReference type="EMBL" id="VSRR010108025">
    <property type="protein sequence ID" value="MPC96962.1"/>
    <property type="molecule type" value="Genomic_DNA"/>
</dbReference>
<proteinExistence type="inferred from homology"/>
<evidence type="ECO:0000256" key="1">
    <source>
        <dbReference type="ARBA" id="ARBA00008335"/>
    </source>
</evidence>
<keyword evidence="2" id="KW-1133">Transmembrane helix</keyword>
<name>A0A5B7JL92_PORTR</name>
<keyword evidence="4" id="KW-1185">Reference proteome</keyword>
<feature type="transmembrane region" description="Helical" evidence="2">
    <location>
        <begin position="85"/>
        <end position="106"/>
    </location>
</feature>
<feature type="transmembrane region" description="Helical" evidence="2">
    <location>
        <begin position="12"/>
        <end position="35"/>
    </location>
</feature>
<comment type="similarity">
    <text evidence="1">Belongs to the major facilitator superfamily.</text>
</comment>
<dbReference type="PANTHER" id="PTHR11328:SF28">
    <property type="entry name" value="MAJOR FACILITATOR SUPERFAMILY DOMAIN-CONTAINING PROTEIN 12"/>
    <property type="match status" value="1"/>
</dbReference>
<dbReference type="PANTHER" id="PTHR11328">
    <property type="entry name" value="MAJOR FACILITATOR SUPERFAMILY DOMAIN-CONTAINING PROTEIN"/>
    <property type="match status" value="1"/>
</dbReference>
<dbReference type="GO" id="GO:0005886">
    <property type="term" value="C:plasma membrane"/>
    <property type="evidence" value="ECO:0007669"/>
    <property type="project" value="TreeGrafter"/>
</dbReference>
<protein>
    <submittedName>
        <fullName evidence="3">Major facilitator superfamily domain-containing protein 12</fullName>
    </submittedName>
</protein>
<dbReference type="GO" id="GO:0008643">
    <property type="term" value="P:carbohydrate transport"/>
    <property type="evidence" value="ECO:0007669"/>
    <property type="project" value="InterPro"/>
</dbReference>
<dbReference type="Proteomes" id="UP000324222">
    <property type="component" value="Unassembled WGS sequence"/>
</dbReference>
<evidence type="ECO:0000313" key="4">
    <source>
        <dbReference type="Proteomes" id="UP000324222"/>
    </source>
</evidence>
<organism evidence="3 4">
    <name type="scientific">Portunus trituberculatus</name>
    <name type="common">Swimming crab</name>
    <name type="synonym">Neptunus trituberculatus</name>
    <dbReference type="NCBI Taxonomy" id="210409"/>
    <lineage>
        <taxon>Eukaryota</taxon>
        <taxon>Metazoa</taxon>
        <taxon>Ecdysozoa</taxon>
        <taxon>Arthropoda</taxon>
        <taxon>Crustacea</taxon>
        <taxon>Multicrustacea</taxon>
        <taxon>Malacostraca</taxon>
        <taxon>Eumalacostraca</taxon>
        <taxon>Eucarida</taxon>
        <taxon>Decapoda</taxon>
        <taxon>Pleocyemata</taxon>
        <taxon>Brachyura</taxon>
        <taxon>Eubrachyura</taxon>
        <taxon>Portunoidea</taxon>
        <taxon>Portunidae</taxon>
        <taxon>Portuninae</taxon>
        <taxon>Portunus</taxon>
    </lineage>
</organism>
<evidence type="ECO:0000313" key="3">
    <source>
        <dbReference type="EMBL" id="MPC96962.1"/>
    </source>
</evidence>
<reference evidence="3 4" key="1">
    <citation type="submission" date="2019-05" db="EMBL/GenBank/DDBJ databases">
        <title>Another draft genome of Portunus trituberculatus and its Hox gene families provides insights of decapod evolution.</title>
        <authorList>
            <person name="Jeong J.-H."/>
            <person name="Song I."/>
            <person name="Kim S."/>
            <person name="Choi T."/>
            <person name="Kim D."/>
            <person name="Ryu S."/>
            <person name="Kim W."/>
        </authorList>
    </citation>
    <scope>NUCLEOTIDE SEQUENCE [LARGE SCALE GENOMIC DNA]</scope>
    <source>
        <tissue evidence="3">Muscle</tissue>
    </source>
</reference>
<dbReference type="InterPro" id="IPR039672">
    <property type="entry name" value="MFS_2"/>
</dbReference>
<keyword evidence="2" id="KW-0472">Membrane</keyword>